<name>S7PYW4_GLOTA</name>
<organism evidence="5 6">
    <name type="scientific">Gloeophyllum trabeum (strain ATCC 11539 / FP-39264 / Madison 617)</name>
    <name type="common">Brown rot fungus</name>
    <dbReference type="NCBI Taxonomy" id="670483"/>
    <lineage>
        <taxon>Eukaryota</taxon>
        <taxon>Fungi</taxon>
        <taxon>Dikarya</taxon>
        <taxon>Basidiomycota</taxon>
        <taxon>Agaricomycotina</taxon>
        <taxon>Agaricomycetes</taxon>
        <taxon>Gloeophyllales</taxon>
        <taxon>Gloeophyllaceae</taxon>
        <taxon>Gloeophyllum</taxon>
    </lineage>
</organism>
<dbReference type="PANTHER" id="PTHR43795">
    <property type="entry name" value="BIFUNCTIONAL ASPARTATE AMINOTRANSFERASE AND GLUTAMATE/ASPARTATE-PREPHENATE AMINOTRANSFERASE-RELATED"/>
    <property type="match status" value="1"/>
</dbReference>
<dbReference type="PANTHER" id="PTHR43795:SF32">
    <property type="entry name" value="AMINOTRANSFERASE GLII-RELATED"/>
    <property type="match status" value="1"/>
</dbReference>
<dbReference type="InterPro" id="IPR015422">
    <property type="entry name" value="PyrdxlP-dep_Trfase_small"/>
</dbReference>
<dbReference type="KEGG" id="gtr:GLOTRDRAFT_140321"/>
<evidence type="ECO:0000256" key="3">
    <source>
        <dbReference type="ARBA" id="ARBA00022898"/>
    </source>
</evidence>
<dbReference type="GO" id="GO:0006520">
    <property type="term" value="P:amino acid metabolic process"/>
    <property type="evidence" value="ECO:0007669"/>
    <property type="project" value="TreeGrafter"/>
</dbReference>
<dbReference type="InterPro" id="IPR015424">
    <property type="entry name" value="PyrdxlP-dep_Trfase"/>
</dbReference>
<dbReference type="Gene3D" id="3.90.1150.10">
    <property type="entry name" value="Aspartate Aminotransferase, domain 1"/>
    <property type="match status" value="1"/>
</dbReference>
<dbReference type="Proteomes" id="UP000030669">
    <property type="component" value="Unassembled WGS sequence"/>
</dbReference>
<evidence type="ECO:0000256" key="2">
    <source>
        <dbReference type="ARBA" id="ARBA00022679"/>
    </source>
</evidence>
<keyword evidence="3" id="KW-0663">Pyridoxal phosphate</keyword>
<protein>
    <submittedName>
        <fullName evidence="5">PLP-dependent transferase</fullName>
    </submittedName>
</protein>
<dbReference type="OMA" id="SAVEHMA"/>
<dbReference type="eggNOG" id="KOG0256">
    <property type="taxonomic scope" value="Eukaryota"/>
</dbReference>
<proteinExistence type="predicted"/>
<keyword evidence="6" id="KW-1185">Reference proteome</keyword>
<feature type="domain" description="Aminotransferase class I/classII large" evidence="4">
    <location>
        <begin position="81"/>
        <end position="470"/>
    </location>
</feature>
<evidence type="ECO:0000256" key="1">
    <source>
        <dbReference type="ARBA" id="ARBA00022576"/>
    </source>
</evidence>
<dbReference type="InterPro" id="IPR004839">
    <property type="entry name" value="Aminotransferase_I/II_large"/>
</dbReference>
<dbReference type="GO" id="GO:0008483">
    <property type="term" value="F:transaminase activity"/>
    <property type="evidence" value="ECO:0007669"/>
    <property type="project" value="UniProtKB-KW"/>
</dbReference>
<dbReference type="GeneID" id="19304494"/>
<dbReference type="EMBL" id="KB469307">
    <property type="protein sequence ID" value="EPQ52653.1"/>
    <property type="molecule type" value="Genomic_DNA"/>
</dbReference>
<dbReference type="GO" id="GO:0030170">
    <property type="term" value="F:pyridoxal phosphate binding"/>
    <property type="evidence" value="ECO:0007669"/>
    <property type="project" value="InterPro"/>
</dbReference>
<dbReference type="InterPro" id="IPR015421">
    <property type="entry name" value="PyrdxlP-dep_Trfase_major"/>
</dbReference>
<accession>S7PYW4</accession>
<dbReference type="Gene3D" id="3.40.640.10">
    <property type="entry name" value="Type I PLP-dependent aspartate aminotransferase-like (Major domain)"/>
    <property type="match status" value="1"/>
</dbReference>
<evidence type="ECO:0000259" key="4">
    <source>
        <dbReference type="Pfam" id="PF00155"/>
    </source>
</evidence>
<gene>
    <name evidence="5" type="ORF">GLOTRDRAFT_140321</name>
</gene>
<reference evidence="5 6" key="1">
    <citation type="journal article" date="2012" name="Science">
        <title>The Paleozoic origin of enzymatic lignin decomposition reconstructed from 31 fungal genomes.</title>
        <authorList>
            <person name="Floudas D."/>
            <person name="Binder M."/>
            <person name="Riley R."/>
            <person name="Barry K."/>
            <person name="Blanchette R.A."/>
            <person name="Henrissat B."/>
            <person name="Martinez A.T."/>
            <person name="Otillar R."/>
            <person name="Spatafora J.W."/>
            <person name="Yadav J.S."/>
            <person name="Aerts A."/>
            <person name="Benoit I."/>
            <person name="Boyd A."/>
            <person name="Carlson A."/>
            <person name="Copeland A."/>
            <person name="Coutinho P.M."/>
            <person name="de Vries R.P."/>
            <person name="Ferreira P."/>
            <person name="Findley K."/>
            <person name="Foster B."/>
            <person name="Gaskell J."/>
            <person name="Glotzer D."/>
            <person name="Gorecki P."/>
            <person name="Heitman J."/>
            <person name="Hesse C."/>
            <person name="Hori C."/>
            <person name="Igarashi K."/>
            <person name="Jurgens J.A."/>
            <person name="Kallen N."/>
            <person name="Kersten P."/>
            <person name="Kohler A."/>
            <person name="Kuees U."/>
            <person name="Kumar T.K.A."/>
            <person name="Kuo A."/>
            <person name="LaButti K."/>
            <person name="Larrondo L.F."/>
            <person name="Lindquist E."/>
            <person name="Ling A."/>
            <person name="Lombard V."/>
            <person name="Lucas S."/>
            <person name="Lundell T."/>
            <person name="Martin R."/>
            <person name="McLaughlin D.J."/>
            <person name="Morgenstern I."/>
            <person name="Morin E."/>
            <person name="Murat C."/>
            <person name="Nagy L.G."/>
            <person name="Nolan M."/>
            <person name="Ohm R.A."/>
            <person name="Patyshakuliyeva A."/>
            <person name="Rokas A."/>
            <person name="Ruiz-Duenas F.J."/>
            <person name="Sabat G."/>
            <person name="Salamov A."/>
            <person name="Samejima M."/>
            <person name="Schmutz J."/>
            <person name="Slot J.C."/>
            <person name="St John F."/>
            <person name="Stenlid J."/>
            <person name="Sun H."/>
            <person name="Sun S."/>
            <person name="Syed K."/>
            <person name="Tsang A."/>
            <person name="Wiebenga A."/>
            <person name="Young D."/>
            <person name="Pisabarro A."/>
            <person name="Eastwood D.C."/>
            <person name="Martin F."/>
            <person name="Cullen D."/>
            <person name="Grigoriev I.V."/>
            <person name="Hibbett D.S."/>
        </authorList>
    </citation>
    <scope>NUCLEOTIDE SEQUENCE [LARGE SCALE GENOMIC DNA]</scope>
    <source>
        <strain evidence="5 6">ATCC 11539</strain>
    </source>
</reference>
<dbReference type="SUPFAM" id="SSF53383">
    <property type="entry name" value="PLP-dependent transferases"/>
    <property type="match status" value="1"/>
</dbReference>
<dbReference type="AlphaFoldDB" id="S7PYW4"/>
<dbReference type="HOGENOM" id="CLU_017584_1_2_1"/>
<dbReference type="Pfam" id="PF00155">
    <property type="entry name" value="Aminotran_1_2"/>
    <property type="match status" value="1"/>
</dbReference>
<evidence type="ECO:0000313" key="6">
    <source>
        <dbReference type="Proteomes" id="UP000030669"/>
    </source>
</evidence>
<dbReference type="RefSeq" id="XP_007868935.1">
    <property type="nucleotide sequence ID" value="XM_007870744.1"/>
</dbReference>
<dbReference type="InterPro" id="IPR050478">
    <property type="entry name" value="Ethylene_sulfur-biosynth"/>
</dbReference>
<evidence type="ECO:0000313" key="5">
    <source>
        <dbReference type="EMBL" id="EPQ52653.1"/>
    </source>
</evidence>
<sequence>MALSYRGDQRAKFVSPGGPMHAFFRGIRDEWRPDYPEGTIQLDGSENTLMWRELSDFLADLAGREVMNWPGTKGAQLPSCSEALLSCSAALFNECFKPNKPLTPEQVVGGAGCTLLLEQVVRVITDPGDVVLVPVPFWFMFATIIGKADVKLSPLPASANQSAEQAGSFIPADAAIKEIESLMVWSESTELAWQRHIDELLRQQKRPRALLLTNPQNPLGQCYSRDYLCRLADFCERNELFLLSDEVFALSVHPDTCVPFTSVLSLVPGTDTILKPERVVVLWSVSKDFCLSQARVAFAVIPANEALKDALTSFSMSFRISSLADAFFVAFLSPQSLLDSRFRDIVGSGEGTLGGLGHIPRWFVDENSLRLEDAKRRLEARCKRHGIAWLQADAGHFLMLYFGEFLMRVLPENKFVAEDGCALEKRLSAHFLKHGVALRPGSPDNVPRPGWFRVTFSRSTEYMQEAFGRLETALHVDNILETFRRD</sequence>
<dbReference type="STRING" id="670483.S7PYW4"/>
<dbReference type="CDD" id="cd00609">
    <property type="entry name" value="AAT_like"/>
    <property type="match status" value="1"/>
</dbReference>
<keyword evidence="1" id="KW-0032">Aminotransferase</keyword>
<dbReference type="OrthoDB" id="7042322at2759"/>
<keyword evidence="2 5" id="KW-0808">Transferase</keyword>